<dbReference type="SUPFAM" id="SSF46785">
    <property type="entry name" value="Winged helix' DNA-binding domain"/>
    <property type="match status" value="1"/>
</dbReference>
<dbReference type="InterPro" id="IPR036388">
    <property type="entry name" value="WH-like_DNA-bd_sf"/>
</dbReference>
<keyword evidence="2" id="KW-0808">Transferase</keyword>
<evidence type="ECO:0008006" key="7">
    <source>
        <dbReference type="Google" id="ProtNLM"/>
    </source>
</evidence>
<feature type="domain" description="O-methyltransferase C-terminal" evidence="4">
    <location>
        <begin position="124"/>
        <end position="187"/>
    </location>
</feature>
<dbReference type="PROSITE" id="PS51683">
    <property type="entry name" value="SAM_OMT_II"/>
    <property type="match status" value="1"/>
</dbReference>
<dbReference type="EMBL" id="UINC01152009">
    <property type="protein sequence ID" value="SVD45942.1"/>
    <property type="molecule type" value="Genomic_DNA"/>
</dbReference>
<dbReference type="InterPro" id="IPR036390">
    <property type="entry name" value="WH_DNA-bd_sf"/>
</dbReference>
<dbReference type="Pfam" id="PF08100">
    <property type="entry name" value="Dimerisation"/>
    <property type="match status" value="1"/>
</dbReference>
<dbReference type="InterPro" id="IPR001077">
    <property type="entry name" value="COMT_C"/>
</dbReference>
<dbReference type="GO" id="GO:0008171">
    <property type="term" value="F:O-methyltransferase activity"/>
    <property type="evidence" value="ECO:0007669"/>
    <property type="project" value="InterPro"/>
</dbReference>
<feature type="non-terminal residue" evidence="6">
    <location>
        <position position="193"/>
    </location>
</feature>
<dbReference type="InterPro" id="IPR016461">
    <property type="entry name" value="COMT-like"/>
</dbReference>
<dbReference type="SUPFAM" id="SSF53335">
    <property type="entry name" value="S-adenosyl-L-methionine-dependent methyltransferases"/>
    <property type="match status" value="1"/>
</dbReference>
<sequence length="193" mass="21762">MLSYRDIINKIDQLEESNILICSLELKVFSVLKKKSLSAHQIANITKTKVEGIEVLLRALTSMGALKFNKDLYRNTSITYKYFCESSPDFKRGTVMLKLDGREEYSNLLQTIQKGRDLKKFDDSDDPKFRTLFTYAMHERSDLYAKKIADLVTQNTIGKLIDIGAGSGSYSAAILDKDKNATATLMDRAAAIK</sequence>
<organism evidence="6">
    <name type="scientific">marine metagenome</name>
    <dbReference type="NCBI Taxonomy" id="408172"/>
    <lineage>
        <taxon>unclassified sequences</taxon>
        <taxon>metagenomes</taxon>
        <taxon>ecological metagenomes</taxon>
    </lineage>
</organism>
<evidence type="ECO:0000259" key="5">
    <source>
        <dbReference type="Pfam" id="PF08100"/>
    </source>
</evidence>
<protein>
    <recommendedName>
        <fullName evidence="7">Acetylserotonin O-methyltransferase dimerisation domain-containing protein</fullName>
    </recommendedName>
</protein>
<evidence type="ECO:0000256" key="3">
    <source>
        <dbReference type="ARBA" id="ARBA00022691"/>
    </source>
</evidence>
<evidence type="ECO:0000256" key="2">
    <source>
        <dbReference type="ARBA" id="ARBA00022679"/>
    </source>
</evidence>
<evidence type="ECO:0000256" key="1">
    <source>
        <dbReference type="ARBA" id="ARBA00022603"/>
    </source>
</evidence>
<proteinExistence type="predicted"/>
<dbReference type="Pfam" id="PF00891">
    <property type="entry name" value="Methyltransf_2"/>
    <property type="match status" value="1"/>
</dbReference>
<keyword evidence="3" id="KW-0949">S-adenosyl-L-methionine</keyword>
<feature type="domain" description="O-methyltransferase dimerisation" evidence="5">
    <location>
        <begin position="16"/>
        <end position="78"/>
    </location>
</feature>
<name>A0A382VHD2_9ZZZZ</name>
<dbReference type="InterPro" id="IPR012967">
    <property type="entry name" value="COMT_dimerisation"/>
</dbReference>
<dbReference type="InterPro" id="IPR029063">
    <property type="entry name" value="SAM-dependent_MTases_sf"/>
</dbReference>
<evidence type="ECO:0000259" key="4">
    <source>
        <dbReference type="Pfam" id="PF00891"/>
    </source>
</evidence>
<dbReference type="Gene3D" id="3.40.50.150">
    <property type="entry name" value="Vaccinia Virus protein VP39"/>
    <property type="match status" value="1"/>
</dbReference>
<dbReference type="GO" id="GO:0046983">
    <property type="term" value="F:protein dimerization activity"/>
    <property type="evidence" value="ECO:0007669"/>
    <property type="project" value="InterPro"/>
</dbReference>
<reference evidence="6" key="1">
    <citation type="submission" date="2018-05" db="EMBL/GenBank/DDBJ databases">
        <authorList>
            <person name="Lanie J.A."/>
            <person name="Ng W.-L."/>
            <person name="Kazmierczak K.M."/>
            <person name="Andrzejewski T.M."/>
            <person name="Davidsen T.M."/>
            <person name="Wayne K.J."/>
            <person name="Tettelin H."/>
            <person name="Glass J.I."/>
            <person name="Rusch D."/>
            <person name="Podicherti R."/>
            <person name="Tsui H.-C.T."/>
            <person name="Winkler M.E."/>
        </authorList>
    </citation>
    <scope>NUCLEOTIDE SEQUENCE</scope>
</reference>
<evidence type="ECO:0000313" key="6">
    <source>
        <dbReference type="EMBL" id="SVD45942.1"/>
    </source>
</evidence>
<dbReference type="AlphaFoldDB" id="A0A382VHD2"/>
<accession>A0A382VHD2</accession>
<keyword evidence="1" id="KW-0489">Methyltransferase</keyword>
<gene>
    <name evidence="6" type="ORF">METZ01_LOCUS398796</name>
</gene>
<dbReference type="Gene3D" id="1.10.10.10">
    <property type="entry name" value="Winged helix-like DNA-binding domain superfamily/Winged helix DNA-binding domain"/>
    <property type="match status" value="1"/>
</dbReference>
<dbReference type="GO" id="GO:0032259">
    <property type="term" value="P:methylation"/>
    <property type="evidence" value="ECO:0007669"/>
    <property type="project" value="UniProtKB-KW"/>
</dbReference>